<dbReference type="Proteomes" id="UP000199416">
    <property type="component" value="Unassembled WGS sequence"/>
</dbReference>
<accession>A0A1G6L8B6</accession>
<gene>
    <name evidence="2" type="ORF">SAMN05660690_1255</name>
</gene>
<keyword evidence="2" id="KW-0418">Kinase</keyword>
<dbReference type="EMBL" id="FMZF01000002">
    <property type="protein sequence ID" value="SDC39539.1"/>
    <property type="molecule type" value="Genomic_DNA"/>
</dbReference>
<keyword evidence="3" id="KW-1185">Reference proteome</keyword>
<dbReference type="Gene3D" id="3.40.50.300">
    <property type="entry name" value="P-loop containing nucleotide triphosphate hydrolases"/>
    <property type="match status" value="1"/>
</dbReference>
<dbReference type="OrthoDB" id="5180879at2"/>
<dbReference type="AlphaFoldDB" id="A0A1G6L8B6"/>
<dbReference type="SUPFAM" id="SSF52540">
    <property type="entry name" value="P-loop containing nucleoside triphosphate hydrolases"/>
    <property type="match status" value="1"/>
</dbReference>
<feature type="region of interest" description="Disordered" evidence="1">
    <location>
        <begin position="1"/>
        <end position="25"/>
    </location>
</feature>
<dbReference type="RefSeq" id="WP_091364332.1">
    <property type="nucleotide sequence ID" value="NZ_FMZF01000002.1"/>
</dbReference>
<proteinExistence type="predicted"/>
<protein>
    <submittedName>
        <fullName evidence="2">Thymidylate kinase</fullName>
    </submittedName>
</protein>
<evidence type="ECO:0000313" key="3">
    <source>
        <dbReference type="Proteomes" id="UP000199416"/>
    </source>
</evidence>
<reference evidence="3" key="1">
    <citation type="submission" date="2016-10" db="EMBL/GenBank/DDBJ databases">
        <authorList>
            <person name="Varghese N."/>
            <person name="Submissions S."/>
        </authorList>
    </citation>
    <scope>NUCLEOTIDE SEQUENCE [LARGE SCALE GENOMIC DNA]</scope>
    <source>
        <strain evidence="3">DSM 45421</strain>
    </source>
</reference>
<dbReference type="GO" id="GO:0016301">
    <property type="term" value="F:kinase activity"/>
    <property type="evidence" value="ECO:0007669"/>
    <property type="project" value="UniProtKB-KW"/>
</dbReference>
<name>A0A1G6L8B6_9ACTN</name>
<evidence type="ECO:0000313" key="2">
    <source>
        <dbReference type="EMBL" id="SDC39539.1"/>
    </source>
</evidence>
<dbReference type="InterPro" id="IPR027417">
    <property type="entry name" value="P-loop_NTPase"/>
</dbReference>
<dbReference type="STRING" id="1190417.SAMN05660690_1255"/>
<keyword evidence="2" id="KW-0808">Transferase</keyword>
<evidence type="ECO:0000256" key="1">
    <source>
        <dbReference type="SAM" id="MobiDB-lite"/>
    </source>
</evidence>
<organism evidence="2 3">
    <name type="scientific">Geodermatophilus telluris</name>
    <dbReference type="NCBI Taxonomy" id="1190417"/>
    <lineage>
        <taxon>Bacteria</taxon>
        <taxon>Bacillati</taxon>
        <taxon>Actinomycetota</taxon>
        <taxon>Actinomycetes</taxon>
        <taxon>Geodermatophilales</taxon>
        <taxon>Geodermatophilaceae</taxon>
        <taxon>Geodermatophilus</taxon>
    </lineage>
</organism>
<sequence>MAGQARAEAVGAPGSPGGTGDAPEVHPTIRAAFDALDRTGAAWALVRGADELRRPSGDVDVLVDPAALPVLDAGLRAAGLTRLPAAGHGSHRFYHRYDSAEDLWLKLDVVTEVAFGTYQELRTDLAAGALARRHLQGGLQRLAPQDEAWLYLLHQLLDKGTIAPSRVEPAAAAARVAGTDGPAAALVDRHGGPGSADRLLAAVGAGRVEEAVRLGGELRAGWARELGLRLPARTLGSRAARRLPAPRRADRLPGSLVAVLGPDGAGKTTLSDALTAQVPLPTRYVYMGMWQETRWDPYVRRVPGGRLGRLLLRVVRSVGEARWHRARGRLVVVDRFVYDALLAAPGSSLGDRVANAAMLRLGPSPDVLLLLDAPGELMFRRKGEHSPEVLEERRQAYLALRDRLPGMVVLDAGAPADEVRRRALAVVWERVEALAAPPPGGPARSGGRRRR</sequence>